<sequence length="216" mass="24812">MTYQHDVFISYRRQELWTPWTRDHFKKLLKAYLQQELQIEPDIFVDERIQVGADWINALGEHLATSKVMVAIFSGDYFASDWCLHELDLMLARAQQAATGKPNYQPLVIPVVVHDGQFIPEIAKRIQPADMAKFRVAFINEATADYQEFSKAMGQLAPAIASAISKAPVFQDEWIAQYQERFDQLYQASLNNQHVEPLQFVAKRPTPPTVSPKLTF</sequence>
<dbReference type="SMART" id="SM00255">
    <property type="entry name" value="TIR"/>
    <property type="match status" value="1"/>
</dbReference>
<evidence type="ECO:0000259" key="1">
    <source>
        <dbReference type="PROSITE" id="PS50104"/>
    </source>
</evidence>
<gene>
    <name evidence="2" type="ORF">NP596_19605</name>
</gene>
<proteinExistence type="predicted"/>
<organism evidence="2 3">
    <name type="scientific">Methylomonas rivi</name>
    <dbReference type="NCBI Taxonomy" id="2952226"/>
    <lineage>
        <taxon>Bacteria</taxon>
        <taxon>Pseudomonadati</taxon>
        <taxon>Pseudomonadota</taxon>
        <taxon>Gammaproteobacteria</taxon>
        <taxon>Methylococcales</taxon>
        <taxon>Methylococcaceae</taxon>
        <taxon>Methylomonas</taxon>
    </lineage>
</organism>
<dbReference type="Pfam" id="PF13676">
    <property type="entry name" value="TIR_2"/>
    <property type="match status" value="1"/>
</dbReference>
<dbReference type="Proteomes" id="UP001524586">
    <property type="component" value="Unassembled WGS sequence"/>
</dbReference>
<protein>
    <submittedName>
        <fullName evidence="2">TIR domain-containing protein</fullName>
    </submittedName>
</protein>
<dbReference type="PROSITE" id="PS50104">
    <property type="entry name" value="TIR"/>
    <property type="match status" value="1"/>
</dbReference>
<evidence type="ECO:0000313" key="2">
    <source>
        <dbReference type="EMBL" id="MCQ8130672.1"/>
    </source>
</evidence>
<dbReference type="Gene3D" id="3.40.50.10140">
    <property type="entry name" value="Toll/interleukin-1 receptor homology (TIR) domain"/>
    <property type="match status" value="1"/>
</dbReference>
<dbReference type="InterPro" id="IPR035897">
    <property type="entry name" value="Toll_tir_struct_dom_sf"/>
</dbReference>
<comment type="caution">
    <text evidence="2">The sequence shown here is derived from an EMBL/GenBank/DDBJ whole genome shotgun (WGS) entry which is preliminary data.</text>
</comment>
<dbReference type="RefSeq" id="WP_256617091.1">
    <property type="nucleotide sequence ID" value="NZ_JANIBK010000202.1"/>
</dbReference>
<feature type="domain" description="TIR" evidence="1">
    <location>
        <begin position="3"/>
        <end position="130"/>
    </location>
</feature>
<dbReference type="EMBL" id="JANIBK010000202">
    <property type="protein sequence ID" value="MCQ8130672.1"/>
    <property type="molecule type" value="Genomic_DNA"/>
</dbReference>
<evidence type="ECO:0000313" key="3">
    <source>
        <dbReference type="Proteomes" id="UP001524586"/>
    </source>
</evidence>
<name>A0ABT1U9Y4_9GAMM</name>
<keyword evidence="3" id="KW-1185">Reference proteome</keyword>
<dbReference type="InterPro" id="IPR000157">
    <property type="entry name" value="TIR_dom"/>
</dbReference>
<accession>A0ABT1U9Y4</accession>
<reference evidence="2 3" key="1">
    <citation type="submission" date="2022-07" db="EMBL/GenBank/DDBJ databases">
        <title>Methylomonas rivi sp. nov., Methylomonas rosea sp. nov., Methylomonas aureus sp. nov. and Methylomonas subterranea sp. nov., four novel methanotrophs isolated from a freshwater creek and the deep terrestrial subsurface.</title>
        <authorList>
            <person name="Abin C."/>
            <person name="Sankaranarayanan K."/>
            <person name="Garner C."/>
            <person name="Sindelar R."/>
            <person name="Kotary K."/>
            <person name="Garner R."/>
            <person name="Barclay S."/>
            <person name="Lawson P."/>
            <person name="Krumholz L."/>
        </authorList>
    </citation>
    <scope>NUCLEOTIDE SEQUENCE [LARGE SCALE GENOMIC DNA]</scope>
    <source>
        <strain evidence="2 3">WSC-6</strain>
    </source>
</reference>
<dbReference type="SUPFAM" id="SSF52200">
    <property type="entry name" value="Toll/Interleukin receptor TIR domain"/>
    <property type="match status" value="1"/>
</dbReference>